<dbReference type="AlphaFoldDB" id="A0A6H0KIS6"/>
<evidence type="ECO:0000256" key="1">
    <source>
        <dbReference type="SAM" id="SignalP"/>
    </source>
</evidence>
<evidence type="ECO:0000313" key="3">
    <source>
        <dbReference type="Proteomes" id="UP000501780"/>
    </source>
</evidence>
<evidence type="ECO:0000313" key="2">
    <source>
        <dbReference type="EMBL" id="QIU93334.1"/>
    </source>
</evidence>
<dbReference type="EMBL" id="CP050831">
    <property type="protein sequence ID" value="QIU93334.1"/>
    <property type="molecule type" value="Genomic_DNA"/>
</dbReference>
<dbReference type="Proteomes" id="UP000501780">
    <property type="component" value="Chromosome"/>
</dbReference>
<organism evidence="2 3">
    <name type="scientific">Bacteroides faecium</name>
    <dbReference type="NCBI Taxonomy" id="2715212"/>
    <lineage>
        <taxon>Bacteria</taxon>
        <taxon>Pseudomonadati</taxon>
        <taxon>Bacteroidota</taxon>
        <taxon>Bacteroidia</taxon>
        <taxon>Bacteroidales</taxon>
        <taxon>Bacteroidaceae</taxon>
        <taxon>Bacteroides</taxon>
    </lineage>
</organism>
<keyword evidence="1" id="KW-0732">Signal</keyword>
<feature type="chain" id="PRO_5026275684" evidence="1">
    <location>
        <begin position="23"/>
        <end position="470"/>
    </location>
</feature>
<gene>
    <name evidence="2" type="ORF">BacF7301_03855</name>
</gene>
<dbReference type="KEGG" id="bfc:BacF7301_03855"/>
<accession>A0A6H0KIS6</accession>
<protein>
    <submittedName>
        <fullName evidence="2">DUF4925 domain-containing protein</fullName>
    </submittedName>
</protein>
<keyword evidence="3" id="KW-1185">Reference proteome</keyword>
<name>A0A6H0KIS6_9BACE</name>
<feature type="signal peptide" evidence="1">
    <location>
        <begin position="1"/>
        <end position="22"/>
    </location>
</feature>
<proteinExistence type="predicted"/>
<reference evidence="2 3" key="1">
    <citation type="submission" date="2020-03" db="EMBL/GenBank/DDBJ databases">
        <title>Genomic analysis of Bacteroides faecium CBA7301.</title>
        <authorList>
            <person name="Kim J."/>
            <person name="Roh S.W."/>
        </authorList>
    </citation>
    <scope>NUCLEOTIDE SEQUENCE [LARGE SCALE GENOMIC DNA]</scope>
    <source>
        <strain evidence="2 3">CBA7301</strain>
    </source>
</reference>
<sequence length="470" mass="52187">MKNKLFYLISVACFLSYTSTFTSCVNGVDDEYLEQKLDGSENNKKGEELPDLNGDYSIEGDFDLEMICNGEVLEGKKVILTVDEKNETASFTFAAAQTDLETVIATSIPGGMGGLVSGWGLKYTGNSPVPGVKEIIVANVPLYRNGPDYYIFEGENKGETYDMTFKGNIDGDKMTVNFNYVLKNDKLVGTWDLADVMNKNSNDNSPEFSPLWLDWDSNVEVDLGSIQIELLGRPMDIPVKGKMNGLFVLLTGNMSPMIMNLVAGVNLGVEDIIKNMLQSVTAELNGNMYAIYSYSNDFTKPEWSGPEGMPHNYMRYFYDREKPDEKIYIEVNPSVLISLIKSLAATATRSTRADLRDVAKELITSLVPLLEDGIPCEYKLEGDNMTINIDGVVMRDILIKLMVVLNDPDVQSVLEGPLSSLGDQKEMVKKLFKNLPYALKYHDGDNESNYTGECKYVKIGLKLVKAKAAN</sequence>
<dbReference type="PROSITE" id="PS51257">
    <property type="entry name" value="PROKAR_LIPOPROTEIN"/>
    <property type="match status" value="1"/>
</dbReference>
<dbReference type="RefSeq" id="WP_167960379.1">
    <property type="nucleotide sequence ID" value="NZ_CP050831.1"/>
</dbReference>